<evidence type="ECO:0000256" key="9">
    <source>
        <dbReference type="RuleBase" id="RU361164"/>
    </source>
</evidence>
<dbReference type="Gene3D" id="2.70.100.10">
    <property type="entry name" value="Glycoside hydrolase, family 7, domain"/>
    <property type="match status" value="2"/>
</dbReference>
<evidence type="ECO:0000256" key="8">
    <source>
        <dbReference type="ARBA" id="ARBA00023326"/>
    </source>
</evidence>
<evidence type="ECO:0000256" key="3">
    <source>
        <dbReference type="ARBA" id="ARBA00022729"/>
    </source>
</evidence>
<dbReference type="SUPFAM" id="SSF49899">
    <property type="entry name" value="Concanavalin A-like lectins/glucanases"/>
    <property type="match status" value="1"/>
</dbReference>
<protein>
    <recommendedName>
        <fullName evidence="9">Glucanase</fullName>
        <ecNumber evidence="9">3.2.1.-</ecNumber>
    </recommendedName>
</protein>
<dbReference type="OrthoDB" id="412382at2759"/>
<organism evidence="11 12">
    <name type="scientific">Hydnum rufescens UP504</name>
    <dbReference type="NCBI Taxonomy" id="1448309"/>
    <lineage>
        <taxon>Eukaryota</taxon>
        <taxon>Fungi</taxon>
        <taxon>Dikarya</taxon>
        <taxon>Basidiomycota</taxon>
        <taxon>Agaricomycotina</taxon>
        <taxon>Agaricomycetes</taxon>
        <taxon>Cantharellales</taxon>
        <taxon>Hydnaceae</taxon>
        <taxon>Hydnum</taxon>
    </lineage>
</organism>
<keyword evidence="4 9" id="KW-0378">Hydrolase</keyword>
<comment type="similarity">
    <text evidence="2 9">Belongs to the glycosyl hydrolase 7 (cellulase C) family.</text>
</comment>
<dbReference type="InterPro" id="IPR037019">
    <property type="entry name" value="Glyco_hydro_7_sf"/>
</dbReference>
<evidence type="ECO:0000256" key="1">
    <source>
        <dbReference type="ARBA" id="ARBA00001641"/>
    </source>
</evidence>
<dbReference type="InterPro" id="IPR001722">
    <property type="entry name" value="Glyco_hydro_7"/>
</dbReference>
<dbReference type="Pfam" id="PF00840">
    <property type="entry name" value="Glyco_hydro_7"/>
    <property type="match status" value="1"/>
</dbReference>
<reference evidence="11" key="1">
    <citation type="journal article" date="2020" name="Nat. Commun.">
        <title>Large-scale genome sequencing of mycorrhizal fungi provides insights into the early evolution of symbiotic traits.</title>
        <authorList>
            <person name="Miyauchi S."/>
            <person name="Kiss E."/>
            <person name="Kuo A."/>
            <person name="Drula E."/>
            <person name="Kohler A."/>
            <person name="Sanchez-Garcia M."/>
            <person name="Morin E."/>
            <person name="Andreopoulos B."/>
            <person name="Barry K.W."/>
            <person name="Bonito G."/>
            <person name="Buee M."/>
            <person name="Carver A."/>
            <person name="Chen C."/>
            <person name="Cichocki N."/>
            <person name="Clum A."/>
            <person name="Culley D."/>
            <person name="Crous P.W."/>
            <person name="Fauchery L."/>
            <person name="Girlanda M."/>
            <person name="Hayes R.D."/>
            <person name="Keri Z."/>
            <person name="LaButti K."/>
            <person name="Lipzen A."/>
            <person name="Lombard V."/>
            <person name="Magnuson J."/>
            <person name="Maillard F."/>
            <person name="Murat C."/>
            <person name="Nolan M."/>
            <person name="Ohm R.A."/>
            <person name="Pangilinan J."/>
            <person name="Pereira M.F."/>
            <person name="Perotto S."/>
            <person name="Peter M."/>
            <person name="Pfister S."/>
            <person name="Riley R."/>
            <person name="Sitrit Y."/>
            <person name="Stielow J.B."/>
            <person name="Szollosi G."/>
            <person name="Zifcakova L."/>
            <person name="Stursova M."/>
            <person name="Spatafora J.W."/>
            <person name="Tedersoo L."/>
            <person name="Vaario L.M."/>
            <person name="Yamada A."/>
            <person name="Yan M."/>
            <person name="Wang P."/>
            <person name="Xu J."/>
            <person name="Bruns T."/>
            <person name="Baldrian P."/>
            <person name="Vilgalys R."/>
            <person name="Dunand C."/>
            <person name="Henrissat B."/>
            <person name="Grigoriev I.V."/>
            <person name="Hibbett D."/>
            <person name="Nagy L.G."/>
            <person name="Martin F.M."/>
        </authorList>
    </citation>
    <scope>NUCLEOTIDE SEQUENCE</scope>
    <source>
        <strain evidence="11">UP504</strain>
    </source>
</reference>
<accession>A0A9P6B5Q9</accession>
<dbReference type="PANTHER" id="PTHR33753">
    <property type="entry name" value="1,4-BETA-D-GLUCAN CELLOBIOHYDROLASE B"/>
    <property type="match status" value="1"/>
</dbReference>
<dbReference type="GO" id="GO:0030245">
    <property type="term" value="P:cellulose catabolic process"/>
    <property type="evidence" value="ECO:0007669"/>
    <property type="project" value="UniProtKB-KW"/>
</dbReference>
<keyword evidence="3 10" id="KW-0732">Signal</keyword>
<dbReference type="Proteomes" id="UP000886523">
    <property type="component" value="Unassembled WGS sequence"/>
</dbReference>
<evidence type="ECO:0000313" key="11">
    <source>
        <dbReference type="EMBL" id="KAF9518223.1"/>
    </source>
</evidence>
<name>A0A9P6B5Q9_9AGAM</name>
<keyword evidence="5 9" id="KW-0136">Cellulose degradation</keyword>
<keyword evidence="7 9" id="KW-0326">Glycosidase</keyword>
<proteinExistence type="inferred from homology"/>
<dbReference type="EC" id="3.2.1.-" evidence="9"/>
<dbReference type="PRINTS" id="PR00734">
    <property type="entry name" value="GLHYDRLASE7"/>
</dbReference>
<dbReference type="GO" id="GO:0016162">
    <property type="term" value="F:cellulose 1,4-beta-cellobiosidase activity"/>
    <property type="evidence" value="ECO:0007669"/>
    <property type="project" value="UniProtKB-EC"/>
</dbReference>
<evidence type="ECO:0000256" key="10">
    <source>
        <dbReference type="SAM" id="SignalP"/>
    </source>
</evidence>
<keyword evidence="6" id="KW-0119">Carbohydrate metabolism</keyword>
<dbReference type="CDD" id="cd07999">
    <property type="entry name" value="GH7_CBH_EG"/>
    <property type="match status" value="1"/>
</dbReference>
<evidence type="ECO:0000256" key="7">
    <source>
        <dbReference type="ARBA" id="ARBA00023295"/>
    </source>
</evidence>
<sequence length="423" mass="44850">MHTSVAFVLFSLLTAVCGQQIGTLTTESHPSLTWSKCTTSGGCTVQEGSVVLDANWRWLHSKTGSTNCYTGNTWDTTLCPDPATCAANCALDGADYTGTYGITTAGDALTLKFVTHGPYSTNIGSRVYLMASTTKYQMFMLRNQEFTFDVDVSNLPCGLNGALYFAGMDADGGMAKYPTNKAGAQYGTGYCDSQCPHDIKFINGEANVLNWTPSSNNGNSGTGQYGTCCTEMDVWEANSVSAAYTPHACTVHGQTRCSGSGLYGGVCDKDGCDFNSYRMGNTTFYGRGLAVDTSSKFTVVTQFITVDNTSTGALSEIRRLYVQNGKKAAFGDTNSFESKGGLTGMGTAFSKGMVLVMSLWDDYAENMLWLDSDYPATKSVTTPGVARGTCSPSSGLPASVEANSPGSSVTYSNIKFGDIGTTF</sequence>
<keyword evidence="12" id="KW-1185">Reference proteome</keyword>
<gene>
    <name evidence="11" type="ORF">BS47DRAFT_1371093</name>
</gene>
<evidence type="ECO:0000256" key="2">
    <source>
        <dbReference type="ARBA" id="ARBA00006044"/>
    </source>
</evidence>
<dbReference type="InterPro" id="IPR013320">
    <property type="entry name" value="ConA-like_dom_sf"/>
</dbReference>
<evidence type="ECO:0000256" key="4">
    <source>
        <dbReference type="ARBA" id="ARBA00022801"/>
    </source>
</evidence>
<dbReference type="AlphaFoldDB" id="A0A9P6B5Q9"/>
<comment type="catalytic activity">
    <reaction evidence="1">
        <text>Hydrolysis of (1-&gt;4)-beta-D-glucosidic linkages in cellulose and cellotetraose, releasing cellobiose from the non-reducing ends of the chains.</text>
        <dbReference type="EC" id="3.2.1.91"/>
    </reaction>
</comment>
<comment type="caution">
    <text evidence="11">The sequence shown here is derived from an EMBL/GenBank/DDBJ whole genome shotgun (WGS) entry which is preliminary data.</text>
</comment>
<evidence type="ECO:0000256" key="5">
    <source>
        <dbReference type="ARBA" id="ARBA00023001"/>
    </source>
</evidence>
<keyword evidence="8 9" id="KW-0624">Polysaccharide degradation</keyword>
<feature type="signal peptide" evidence="10">
    <location>
        <begin position="1"/>
        <end position="18"/>
    </location>
</feature>
<dbReference type="EMBL" id="MU128926">
    <property type="protein sequence ID" value="KAF9518223.1"/>
    <property type="molecule type" value="Genomic_DNA"/>
</dbReference>
<evidence type="ECO:0000256" key="6">
    <source>
        <dbReference type="ARBA" id="ARBA00023277"/>
    </source>
</evidence>
<dbReference type="PANTHER" id="PTHR33753:SF2">
    <property type="entry name" value="GLYCOSIDE HYDROLASE FAMILY 7 PROTEIN"/>
    <property type="match status" value="1"/>
</dbReference>
<feature type="chain" id="PRO_5040185313" description="Glucanase" evidence="10">
    <location>
        <begin position="19"/>
        <end position="423"/>
    </location>
</feature>
<evidence type="ECO:0000313" key="12">
    <source>
        <dbReference type="Proteomes" id="UP000886523"/>
    </source>
</evidence>